<keyword evidence="1" id="KW-1133">Transmembrane helix</keyword>
<gene>
    <name evidence="2" type="ORF">A2541_00290</name>
</gene>
<organism evidence="2 3">
    <name type="scientific">Candidatus Taylorbacteria bacterium RIFOXYD2_FULL_36_9</name>
    <dbReference type="NCBI Taxonomy" id="1802338"/>
    <lineage>
        <taxon>Bacteria</taxon>
        <taxon>Candidatus Tayloriibacteriota</taxon>
    </lineage>
</organism>
<feature type="transmembrane region" description="Helical" evidence="1">
    <location>
        <begin position="45"/>
        <end position="64"/>
    </location>
</feature>
<keyword evidence="1" id="KW-0472">Membrane</keyword>
<keyword evidence="1" id="KW-0812">Transmembrane</keyword>
<feature type="transmembrane region" description="Helical" evidence="1">
    <location>
        <begin position="12"/>
        <end position="30"/>
    </location>
</feature>
<comment type="caution">
    <text evidence="2">The sequence shown here is derived from an EMBL/GenBank/DDBJ whole genome shotgun (WGS) entry which is preliminary data.</text>
</comment>
<evidence type="ECO:0000313" key="2">
    <source>
        <dbReference type="EMBL" id="OHA46529.1"/>
    </source>
</evidence>
<dbReference type="EMBL" id="MHSQ01000028">
    <property type="protein sequence ID" value="OHA46529.1"/>
    <property type="molecule type" value="Genomic_DNA"/>
</dbReference>
<dbReference type="STRING" id="1802338.A2541_00290"/>
<dbReference type="AlphaFoldDB" id="A0A1G2PFJ9"/>
<accession>A0A1G2PFJ9</accession>
<evidence type="ECO:0000313" key="3">
    <source>
        <dbReference type="Proteomes" id="UP000176965"/>
    </source>
</evidence>
<name>A0A1G2PFJ9_9BACT</name>
<protein>
    <submittedName>
        <fullName evidence="2">Uncharacterized protein</fullName>
    </submittedName>
</protein>
<evidence type="ECO:0000256" key="1">
    <source>
        <dbReference type="SAM" id="Phobius"/>
    </source>
</evidence>
<proteinExistence type="predicted"/>
<sequence>MKTYKNKQGGLIKMIIIIIIAIAILSYYGVDIKDFVTSPQVQKNFSFVWNLWLQYIWDPFLVVIKK</sequence>
<dbReference type="Proteomes" id="UP000176965">
    <property type="component" value="Unassembled WGS sequence"/>
</dbReference>
<reference evidence="2 3" key="1">
    <citation type="journal article" date="2016" name="Nat. Commun.">
        <title>Thousands of microbial genomes shed light on interconnected biogeochemical processes in an aquifer system.</title>
        <authorList>
            <person name="Anantharaman K."/>
            <person name="Brown C.T."/>
            <person name="Hug L.A."/>
            <person name="Sharon I."/>
            <person name="Castelle C.J."/>
            <person name="Probst A.J."/>
            <person name="Thomas B.C."/>
            <person name="Singh A."/>
            <person name="Wilkins M.J."/>
            <person name="Karaoz U."/>
            <person name="Brodie E.L."/>
            <person name="Williams K.H."/>
            <person name="Hubbard S.S."/>
            <person name="Banfield J.F."/>
        </authorList>
    </citation>
    <scope>NUCLEOTIDE SEQUENCE [LARGE SCALE GENOMIC DNA]</scope>
</reference>